<geneLocation type="plasmid" evidence="5">
    <name>pthaf100_a</name>
</geneLocation>
<organism evidence="4 5">
    <name type="scientific">Vibrio aquimaris</name>
    <dbReference type="NCBI Taxonomy" id="2587862"/>
    <lineage>
        <taxon>Bacteria</taxon>
        <taxon>Pseudomonadati</taxon>
        <taxon>Pseudomonadota</taxon>
        <taxon>Gammaproteobacteria</taxon>
        <taxon>Vibrionales</taxon>
        <taxon>Vibrionaceae</taxon>
        <taxon>Vibrio</taxon>
    </lineage>
</organism>
<dbReference type="FunFam" id="3.10.129.10:FF:000002">
    <property type="entry name" value="1,4-dihydroxy-2-naphthoyl-CoA hydrolase"/>
    <property type="match status" value="1"/>
</dbReference>
<dbReference type="PANTHER" id="PTHR43240:SF5">
    <property type="entry name" value="1,4-DIHYDROXY-2-NAPHTHOYL-COA THIOESTERASE 1"/>
    <property type="match status" value="1"/>
</dbReference>
<keyword evidence="4" id="KW-0614">Plasmid</keyword>
<dbReference type="SUPFAM" id="SSF54637">
    <property type="entry name" value="Thioesterase/thiol ester dehydrase-isomerase"/>
    <property type="match status" value="1"/>
</dbReference>
<gene>
    <name evidence="4" type="ORF">FIV01_15775</name>
</gene>
<dbReference type="InterPro" id="IPR003736">
    <property type="entry name" value="PAAI_dom"/>
</dbReference>
<dbReference type="CDD" id="cd03443">
    <property type="entry name" value="PaaI_thioesterase"/>
    <property type="match status" value="1"/>
</dbReference>
<evidence type="ECO:0000259" key="3">
    <source>
        <dbReference type="Pfam" id="PF03061"/>
    </source>
</evidence>
<reference evidence="4 5" key="1">
    <citation type="submission" date="2019-10" db="EMBL/GenBank/DDBJ databases">
        <title>Complete genome sequence of Vibrio sp. strain THAF100, isolated from non-filtered water from the water column of tank 6 of a marine aquarium containing stony-coral fragments. Water maintained at 26 degree C.</title>
        <authorList>
            <person name="Ruckert C."/>
            <person name="Franco A."/>
            <person name="Kalinowski J."/>
            <person name="Glaeser S."/>
        </authorList>
    </citation>
    <scope>NUCLEOTIDE SEQUENCE [LARGE SCALE GENOMIC DNA]</scope>
    <source>
        <strain evidence="4 5">THAF100</strain>
        <plasmid evidence="5">pthaf100_a</plasmid>
    </source>
</reference>
<dbReference type="Proteomes" id="UP000326936">
    <property type="component" value="Plasmid pTHAF100_a"/>
</dbReference>
<dbReference type="KEGG" id="vaq:FIV01_15775"/>
<evidence type="ECO:0000256" key="2">
    <source>
        <dbReference type="ARBA" id="ARBA00022801"/>
    </source>
</evidence>
<dbReference type="GO" id="GO:0061522">
    <property type="term" value="F:1,4-dihydroxy-2-naphthoyl-CoA thioesterase activity"/>
    <property type="evidence" value="ECO:0007669"/>
    <property type="project" value="TreeGrafter"/>
</dbReference>
<name>A0A5P9CNI7_9VIBR</name>
<dbReference type="RefSeq" id="WP_152431922.1">
    <property type="nucleotide sequence ID" value="NZ_CBCSDK010000010.1"/>
</dbReference>
<evidence type="ECO:0000313" key="4">
    <source>
        <dbReference type="EMBL" id="QFT27848.1"/>
    </source>
</evidence>
<dbReference type="EMBL" id="CP045351">
    <property type="protein sequence ID" value="QFT27848.1"/>
    <property type="molecule type" value="Genomic_DNA"/>
</dbReference>
<dbReference type="GO" id="GO:0005829">
    <property type="term" value="C:cytosol"/>
    <property type="evidence" value="ECO:0007669"/>
    <property type="project" value="TreeGrafter"/>
</dbReference>
<evidence type="ECO:0000256" key="1">
    <source>
        <dbReference type="ARBA" id="ARBA00008324"/>
    </source>
</evidence>
<keyword evidence="2 4" id="KW-0378">Hydrolase</keyword>
<dbReference type="PANTHER" id="PTHR43240">
    <property type="entry name" value="1,4-DIHYDROXY-2-NAPHTHOYL-COA THIOESTERASE 1"/>
    <property type="match status" value="1"/>
</dbReference>
<dbReference type="NCBIfam" id="TIGR00369">
    <property type="entry name" value="unchar_dom_1"/>
    <property type="match status" value="1"/>
</dbReference>
<keyword evidence="5" id="KW-1185">Reference proteome</keyword>
<accession>A0A5P9CNI7</accession>
<dbReference type="InterPro" id="IPR029069">
    <property type="entry name" value="HotDog_dom_sf"/>
</dbReference>
<dbReference type="AlphaFoldDB" id="A0A5P9CNI7"/>
<dbReference type="InterPro" id="IPR006683">
    <property type="entry name" value="Thioestr_dom"/>
</dbReference>
<dbReference type="EC" id="3.1.2.-" evidence="4"/>
<comment type="similarity">
    <text evidence="1">Belongs to the thioesterase PaaI family.</text>
</comment>
<evidence type="ECO:0000313" key="5">
    <source>
        <dbReference type="Proteomes" id="UP000326936"/>
    </source>
</evidence>
<dbReference type="Pfam" id="PF03061">
    <property type="entry name" value="4HBT"/>
    <property type="match status" value="1"/>
</dbReference>
<sequence>MTIWKQSFDLDGLNATSENTLMRHLGIVYTRFGDNFIEATMPVCHFTHQPFGMLHGGASVALAETLGSIAANMCVSKNSYCVGLDINANHVRSMREGKVTGRAEPVHLGISTQVWQIDIRDDRERLVCTSRLTIAVKKKRNAKHSFKES</sequence>
<protein>
    <submittedName>
        <fullName evidence="4">Esterase</fullName>
        <ecNumber evidence="4">3.1.2.-</ecNumber>
    </submittedName>
</protein>
<proteinExistence type="inferred from homology"/>
<dbReference type="Gene3D" id="3.10.129.10">
    <property type="entry name" value="Hotdog Thioesterase"/>
    <property type="match status" value="1"/>
</dbReference>
<feature type="domain" description="Thioesterase" evidence="3">
    <location>
        <begin position="51"/>
        <end position="128"/>
    </location>
</feature>
<dbReference type="OrthoDB" id="9798208at2"/>